<proteinExistence type="predicted"/>
<dbReference type="EMBL" id="JACGWW010000002">
    <property type="protein sequence ID" value="MBA8813765.1"/>
    <property type="molecule type" value="Genomic_DNA"/>
</dbReference>
<keyword evidence="3" id="KW-0274">FAD</keyword>
<keyword evidence="4 7" id="KW-0560">Oxidoreductase</keyword>
<accession>A0A7W3PIV3</accession>
<dbReference type="Proteomes" id="UP000321154">
    <property type="component" value="Unassembled WGS sequence"/>
</dbReference>
<organism evidence="7 9">
    <name type="scientific">Frigoribacterium faeni</name>
    <dbReference type="NCBI Taxonomy" id="145483"/>
    <lineage>
        <taxon>Bacteria</taxon>
        <taxon>Bacillati</taxon>
        <taxon>Actinomycetota</taxon>
        <taxon>Actinomycetes</taxon>
        <taxon>Micrococcales</taxon>
        <taxon>Microbacteriaceae</taxon>
        <taxon>Frigoribacterium</taxon>
    </lineage>
</organism>
<dbReference type="InterPro" id="IPR036188">
    <property type="entry name" value="FAD/NAD-bd_sf"/>
</dbReference>
<protein>
    <submittedName>
        <fullName evidence="6">N-methyl-L-tryptophan oxidase</fullName>
    </submittedName>
    <submittedName>
        <fullName evidence="7">Sarcosine oxidase</fullName>
        <ecNumber evidence="7">1.5.3.1</ecNumber>
    </submittedName>
</protein>
<comment type="caution">
    <text evidence="7">The sequence shown here is derived from an EMBL/GenBank/DDBJ whole genome shotgun (WGS) entry which is preliminary data.</text>
</comment>
<evidence type="ECO:0000256" key="4">
    <source>
        <dbReference type="ARBA" id="ARBA00023002"/>
    </source>
</evidence>
<dbReference type="InterPro" id="IPR045170">
    <property type="entry name" value="MTOX"/>
</dbReference>
<dbReference type="InterPro" id="IPR006076">
    <property type="entry name" value="FAD-dep_OxRdtase"/>
</dbReference>
<evidence type="ECO:0000259" key="5">
    <source>
        <dbReference type="Pfam" id="PF01266"/>
    </source>
</evidence>
<dbReference type="GO" id="GO:0050660">
    <property type="term" value="F:flavin adenine dinucleotide binding"/>
    <property type="evidence" value="ECO:0007669"/>
    <property type="project" value="InterPro"/>
</dbReference>
<dbReference type="AlphaFoldDB" id="A0A7W3PIV3"/>
<evidence type="ECO:0000313" key="9">
    <source>
        <dbReference type="Proteomes" id="UP000522688"/>
    </source>
</evidence>
<dbReference type="PANTHER" id="PTHR10961">
    <property type="entry name" value="PEROXISOMAL SARCOSINE OXIDASE"/>
    <property type="match status" value="1"/>
</dbReference>
<feature type="domain" description="FAD dependent oxidoreductase" evidence="5">
    <location>
        <begin position="6"/>
        <end position="355"/>
    </location>
</feature>
<evidence type="ECO:0000313" key="8">
    <source>
        <dbReference type="Proteomes" id="UP000321154"/>
    </source>
</evidence>
<evidence type="ECO:0000256" key="3">
    <source>
        <dbReference type="ARBA" id="ARBA00022827"/>
    </source>
</evidence>
<reference evidence="6 8" key="1">
    <citation type="submission" date="2019-07" db="EMBL/GenBank/DDBJ databases">
        <title>Whole genome shotgun sequence of Frigoribacterium faeni NBRC 103066.</title>
        <authorList>
            <person name="Hosoyama A."/>
            <person name="Uohara A."/>
            <person name="Ohji S."/>
            <person name="Ichikawa N."/>
        </authorList>
    </citation>
    <scope>NUCLEOTIDE SEQUENCE [LARGE SCALE GENOMIC DNA]</scope>
    <source>
        <strain evidence="6 8">NBRC 103066</strain>
    </source>
</reference>
<evidence type="ECO:0000256" key="1">
    <source>
        <dbReference type="ARBA" id="ARBA00001974"/>
    </source>
</evidence>
<dbReference type="SUPFAM" id="SSF51905">
    <property type="entry name" value="FAD/NAD(P)-binding domain"/>
    <property type="match status" value="1"/>
</dbReference>
<dbReference type="RefSeq" id="WP_146856659.1">
    <property type="nucleotide sequence ID" value="NZ_BAAAHR010000003.1"/>
</dbReference>
<evidence type="ECO:0000313" key="7">
    <source>
        <dbReference type="EMBL" id="MBA8813765.1"/>
    </source>
</evidence>
<keyword evidence="2" id="KW-0285">Flavoprotein</keyword>
<dbReference type="SUPFAM" id="SSF54373">
    <property type="entry name" value="FAD-linked reductases, C-terminal domain"/>
    <property type="match status" value="1"/>
</dbReference>
<dbReference type="Gene3D" id="3.30.9.10">
    <property type="entry name" value="D-Amino Acid Oxidase, subunit A, domain 2"/>
    <property type="match status" value="1"/>
</dbReference>
<dbReference type="PANTHER" id="PTHR10961:SF7">
    <property type="entry name" value="FAD DEPENDENT OXIDOREDUCTASE DOMAIN-CONTAINING PROTEIN"/>
    <property type="match status" value="1"/>
</dbReference>
<name>A0A7W3PIV3_9MICO</name>
<dbReference type="Gene3D" id="3.50.50.60">
    <property type="entry name" value="FAD/NAD(P)-binding domain"/>
    <property type="match status" value="1"/>
</dbReference>
<dbReference type="GO" id="GO:0008115">
    <property type="term" value="F:sarcosine oxidase activity"/>
    <property type="evidence" value="ECO:0007669"/>
    <property type="project" value="UniProtKB-EC"/>
</dbReference>
<sequence>MARKVDLVVVGGGAMGLATAWQAAVRGHDVVLLERFERGHLQGASHGSTRNFNIAYDDGEYVDLVARARSLWDELAAVSDAPLLDLVGVVNHGRSDMLGRMRELHAERGIESELLPPADAGARWTGLRFETEVLWVPDSGRIRAADTLATFERIATGLGAEVSWSTPVERIEVEGDDSARVVTADEEYVAPRVVVTAGAWTEGLVGGLARLPRLVVTQEQPAHFRVTDADAVWPGFNHRPDPDAAAEAWWYGPVYGMLTPGEGVKAGWHGTGPVTDPDARTFEPEARQFEALRRYAREWLPGVDAETADPISCTYTSTDTEDFVLDRVGPLVVGAGFSGHGFKFTPLIGEILVDLVEDGEAPARFRQLGRPAA</sequence>
<reference evidence="7 9" key="2">
    <citation type="submission" date="2020-07" db="EMBL/GenBank/DDBJ databases">
        <title>Sequencing the genomes of 1000 actinobacteria strains.</title>
        <authorList>
            <person name="Klenk H.-P."/>
        </authorList>
    </citation>
    <scope>NUCLEOTIDE SEQUENCE [LARGE SCALE GENOMIC DNA]</scope>
    <source>
        <strain evidence="7 9">DSM 10309</strain>
    </source>
</reference>
<dbReference type="Pfam" id="PF01266">
    <property type="entry name" value="DAO"/>
    <property type="match status" value="1"/>
</dbReference>
<comment type="cofactor">
    <cofactor evidence="1">
        <name>FAD</name>
        <dbReference type="ChEBI" id="CHEBI:57692"/>
    </cofactor>
</comment>
<dbReference type="EMBL" id="BJUV01000033">
    <property type="protein sequence ID" value="GEK84332.1"/>
    <property type="molecule type" value="Genomic_DNA"/>
</dbReference>
<gene>
    <name evidence="6" type="primary">solA</name>
    <name evidence="7" type="ORF">FB463_002014</name>
    <name evidence="6" type="ORF">FFA01_26410</name>
</gene>
<dbReference type="Proteomes" id="UP000522688">
    <property type="component" value="Unassembled WGS sequence"/>
</dbReference>
<evidence type="ECO:0000256" key="2">
    <source>
        <dbReference type="ARBA" id="ARBA00022630"/>
    </source>
</evidence>
<keyword evidence="8" id="KW-1185">Reference proteome</keyword>
<dbReference type="OrthoDB" id="9806257at2"/>
<evidence type="ECO:0000313" key="6">
    <source>
        <dbReference type="EMBL" id="GEK84332.1"/>
    </source>
</evidence>
<dbReference type="EC" id="1.5.3.1" evidence="7"/>